<gene>
    <name evidence="16" type="ORF">CHIRRI_LOCUS7361</name>
</gene>
<feature type="domain" description="C2H2-type" evidence="14">
    <location>
        <begin position="281"/>
        <end position="308"/>
    </location>
</feature>
<feature type="binding site" evidence="12">
    <location>
        <position position="69"/>
    </location>
    <ligand>
        <name>Zn(2+)</name>
        <dbReference type="ChEBI" id="CHEBI:29105"/>
    </ligand>
</feature>
<evidence type="ECO:0000256" key="7">
    <source>
        <dbReference type="ARBA" id="ARBA00023015"/>
    </source>
</evidence>
<keyword evidence="6 12" id="KW-0862">Zinc</keyword>
<evidence type="ECO:0000259" key="14">
    <source>
        <dbReference type="PROSITE" id="PS50157"/>
    </source>
</evidence>
<evidence type="ECO:0000313" key="17">
    <source>
        <dbReference type="Proteomes" id="UP001153620"/>
    </source>
</evidence>
<keyword evidence="8" id="KW-0238">DNA-binding</keyword>
<dbReference type="InterPro" id="IPR012934">
    <property type="entry name" value="Znf_AD"/>
</dbReference>
<dbReference type="Proteomes" id="UP001153620">
    <property type="component" value="Chromosome 2"/>
</dbReference>
<comment type="subcellular location">
    <subcellularLocation>
        <location evidence="1">Nucleus</location>
    </subcellularLocation>
</comment>
<feature type="binding site" evidence="12">
    <location>
        <position position="22"/>
    </location>
    <ligand>
        <name>Zn(2+)</name>
        <dbReference type="ChEBI" id="CHEBI:29105"/>
    </ligand>
</feature>
<keyword evidence="3 12" id="KW-0479">Metal-binding</keyword>
<dbReference type="FunFam" id="3.30.160.60:FF:000624">
    <property type="entry name" value="zinc finger protein 697"/>
    <property type="match status" value="1"/>
</dbReference>
<evidence type="ECO:0000256" key="13">
    <source>
        <dbReference type="SAM" id="MobiDB-lite"/>
    </source>
</evidence>
<dbReference type="SUPFAM" id="SSF57716">
    <property type="entry name" value="Glucocorticoid receptor-like (DNA-binding domain)"/>
    <property type="match status" value="1"/>
</dbReference>
<dbReference type="Gene3D" id="3.30.160.60">
    <property type="entry name" value="Classic Zinc Finger"/>
    <property type="match status" value="5"/>
</dbReference>
<keyword evidence="4" id="KW-0677">Repeat</keyword>
<dbReference type="GO" id="GO:0005634">
    <property type="term" value="C:nucleus"/>
    <property type="evidence" value="ECO:0007669"/>
    <property type="project" value="UniProtKB-SubCell"/>
</dbReference>
<dbReference type="Pfam" id="PF07776">
    <property type="entry name" value="zf-AD"/>
    <property type="match status" value="1"/>
</dbReference>
<dbReference type="SMART" id="SM00355">
    <property type="entry name" value="ZnF_C2H2"/>
    <property type="match status" value="5"/>
</dbReference>
<dbReference type="Pfam" id="PF00096">
    <property type="entry name" value="zf-C2H2"/>
    <property type="match status" value="2"/>
</dbReference>
<evidence type="ECO:0000256" key="4">
    <source>
        <dbReference type="ARBA" id="ARBA00022737"/>
    </source>
</evidence>
<evidence type="ECO:0000256" key="3">
    <source>
        <dbReference type="ARBA" id="ARBA00022723"/>
    </source>
</evidence>
<feature type="domain" description="C2H2-type" evidence="14">
    <location>
        <begin position="253"/>
        <end position="280"/>
    </location>
</feature>
<dbReference type="SMART" id="SM00868">
    <property type="entry name" value="zf-AD"/>
    <property type="match status" value="2"/>
</dbReference>
<dbReference type="GO" id="GO:0000978">
    <property type="term" value="F:RNA polymerase II cis-regulatory region sequence-specific DNA binding"/>
    <property type="evidence" value="ECO:0007669"/>
    <property type="project" value="TreeGrafter"/>
</dbReference>
<evidence type="ECO:0000256" key="2">
    <source>
        <dbReference type="ARBA" id="ARBA00006991"/>
    </source>
</evidence>
<proteinExistence type="inferred from homology"/>
<evidence type="ECO:0000256" key="12">
    <source>
        <dbReference type="PROSITE-ProRule" id="PRU01263"/>
    </source>
</evidence>
<keyword evidence="17" id="KW-1185">Reference proteome</keyword>
<feature type="domain" description="C2H2-type" evidence="14">
    <location>
        <begin position="225"/>
        <end position="252"/>
    </location>
</feature>
<dbReference type="AlphaFoldDB" id="A0A9P0IWJ5"/>
<dbReference type="GO" id="GO:0008270">
    <property type="term" value="F:zinc ion binding"/>
    <property type="evidence" value="ECO:0007669"/>
    <property type="project" value="UniProtKB-UniRule"/>
</dbReference>
<dbReference type="EMBL" id="OU895878">
    <property type="protein sequence ID" value="CAH1720155.1"/>
    <property type="molecule type" value="Genomic_DNA"/>
</dbReference>
<evidence type="ECO:0000256" key="9">
    <source>
        <dbReference type="ARBA" id="ARBA00023163"/>
    </source>
</evidence>
<evidence type="ECO:0000256" key="5">
    <source>
        <dbReference type="ARBA" id="ARBA00022771"/>
    </source>
</evidence>
<name>A0A9P0IWJ5_9DIPT</name>
<evidence type="ECO:0000256" key="1">
    <source>
        <dbReference type="ARBA" id="ARBA00004123"/>
    </source>
</evidence>
<keyword evidence="7" id="KW-0805">Transcription regulation</keyword>
<dbReference type="FunFam" id="3.30.160.60:FF:002343">
    <property type="entry name" value="Zinc finger protein 33A"/>
    <property type="match status" value="1"/>
</dbReference>
<comment type="similarity">
    <text evidence="2">Belongs to the krueppel C2H2-type zinc-finger protein family.</text>
</comment>
<dbReference type="GO" id="GO:0000981">
    <property type="term" value="F:DNA-binding transcription factor activity, RNA polymerase II-specific"/>
    <property type="evidence" value="ECO:0007669"/>
    <property type="project" value="TreeGrafter"/>
</dbReference>
<organism evidence="16 17">
    <name type="scientific">Chironomus riparius</name>
    <dbReference type="NCBI Taxonomy" id="315576"/>
    <lineage>
        <taxon>Eukaryota</taxon>
        <taxon>Metazoa</taxon>
        <taxon>Ecdysozoa</taxon>
        <taxon>Arthropoda</taxon>
        <taxon>Hexapoda</taxon>
        <taxon>Insecta</taxon>
        <taxon>Pterygota</taxon>
        <taxon>Neoptera</taxon>
        <taxon>Endopterygota</taxon>
        <taxon>Diptera</taxon>
        <taxon>Nematocera</taxon>
        <taxon>Chironomoidea</taxon>
        <taxon>Chironomidae</taxon>
        <taxon>Chironominae</taxon>
        <taxon>Chironomus</taxon>
    </lineage>
</organism>
<accession>A0A9P0IWJ5</accession>
<dbReference type="PROSITE" id="PS50157">
    <property type="entry name" value="ZINC_FINGER_C2H2_2"/>
    <property type="match status" value="5"/>
</dbReference>
<reference evidence="16" key="2">
    <citation type="submission" date="2022-10" db="EMBL/GenBank/DDBJ databases">
        <authorList>
            <consortium name="ENA_rothamsted_submissions"/>
            <consortium name="culmorum"/>
            <person name="King R."/>
        </authorList>
    </citation>
    <scope>NUCLEOTIDE SEQUENCE</scope>
</reference>
<feature type="binding site" evidence="12">
    <location>
        <position position="72"/>
    </location>
    <ligand>
        <name>Zn(2+)</name>
        <dbReference type="ChEBI" id="CHEBI:29105"/>
    </ligand>
</feature>
<dbReference type="Gene3D" id="3.40.1800.20">
    <property type="match status" value="1"/>
</dbReference>
<feature type="binding site" evidence="12">
    <location>
        <position position="25"/>
    </location>
    <ligand>
        <name>Zn(2+)</name>
        <dbReference type="ChEBI" id="CHEBI:29105"/>
    </ligand>
</feature>
<evidence type="ECO:0000256" key="10">
    <source>
        <dbReference type="ARBA" id="ARBA00023242"/>
    </source>
</evidence>
<dbReference type="PANTHER" id="PTHR23235:SF120">
    <property type="entry name" value="KRUPPEL-LIKE FACTOR 15"/>
    <property type="match status" value="1"/>
</dbReference>
<dbReference type="PROSITE" id="PS51915">
    <property type="entry name" value="ZAD"/>
    <property type="match status" value="1"/>
</dbReference>
<keyword evidence="9" id="KW-0804">Transcription</keyword>
<dbReference type="InterPro" id="IPR036236">
    <property type="entry name" value="Znf_C2H2_sf"/>
</dbReference>
<keyword evidence="5 11" id="KW-0863">Zinc-finger</keyword>
<protein>
    <submittedName>
        <fullName evidence="16">Uncharacterized protein</fullName>
    </submittedName>
</protein>
<feature type="domain" description="C2H2-type" evidence="14">
    <location>
        <begin position="197"/>
        <end position="224"/>
    </location>
</feature>
<dbReference type="InterPro" id="IPR013087">
    <property type="entry name" value="Znf_C2H2_type"/>
</dbReference>
<evidence type="ECO:0000256" key="8">
    <source>
        <dbReference type="ARBA" id="ARBA00023125"/>
    </source>
</evidence>
<evidence type="ECO:0000256" key="6">
    <source>
        <dbReference type="ARBA" id="ARBA00022833"/>
    </source>
</evidence>
<dbReference type="FunFam" id="3.30.160.60:FF:000931">
    <property type="entry name" value="zinc finger protein 697"/>
    <property type="match status" value="1"/>
</dbReference>
<dbReference type="PANTHER" id="PTHR23235">
    <property type="entry name" value="KRUEPPEL-LIKE TRANSCRIPTION FACTOR"/>
    <property type="match status" value="1"/>
</dbReference>
<dbReference type="SUPFAM" id="SSF57667">
    <property type="entry name" value="beta-beta-alpha zinc fingers"/>
    <property type="match status" value="3"/>
</dbReference>
<keyword evidence="10" id="KW-0539">Nucleus</keyword>
<reference evidence="16" key="1">
    <citation type="submission" date="2022-01" db="EMBL/GenBank/DDBJ databases">
        <authorList>
            <person name="King R."/>
        </authorList>
    </citation>
    <scope>NUCLEOTIDE SEQUENCE</scope>
</reference>
<feature type="region of interest" description="Disordered" evidence="13">
    <location>
        <begin position="157"/>
        <end position="189"/>
    </location>
</feature>
<feature type="domain" description="ZAD" evidence="15">
    <location>
        <begin position="20"/>
        <end position="96"/>
    </location>
</feature>
<dbReference type="Pfam" id="PF13912">
    <property type="entry name" value="zf-C2H2_6"/>
    <property type="match status" value="2"/>
</dbReference>
<dbReference type="FunFam" id="3.30.160.60:FF:000325">
    <property type="entry name" value="ZFP90 zinc finger protein"/>
    <property type="match status" value="1"/>
</dbReference>
<feature type="domain" description="C2H2-type" evidence="14">
    <location>
        <begin position="309"/>
        <end position="331"/>
    </location>
</feature>
<evidence type="ECO:0000259" key="15">
    <source>
        <dbReference type="PROSITE" id="PS51915"/>
    </source>
</evidence>
<evidence type="ECO:0000313" key="16">
    <source>
        <dbReference type="EMBL" id="CAH1720155.1"/>
    </source>
</evidence>
<evidence type="ECO:0000256" key="11">
    <source>
        <dbReference type="PROSITE-ProRule" id="PRU00042"/>
    </source>
</evidence>
<sequence length="364" mass="42466">MEERIETTYAMDQSSSMFNNVCRICLQDGDLMSVYDKSIDSEFSYAEKIVQVVNSINLKKKGNLPQQICASCINDLESAYRFKMNCESTEAILQTYITPNSEGSEEIDEQELPVDDFYTYKSEIIDTEIVVPDNNDHLDKDLDDVLGKSEDNEEIISDLIDDIKPPPKAKKESTREKSTRSKRNNQSTIDKEQERIHICEICANQYKYRHALEVHMRRHNNIKPYECPECKRSFVIRFELKRHMRVHTGAKPYSCRFCERKFSDFGSRIKHERSHTGERPYICQTCGKTFAYSHVLSGHLLTHTGEKRFVCTICNKRFTKSHHLKSHMNTHLKALNKQQQQTTTIQLAQEPIKEEQELLNVVYM</sequence>
<feature type="compositionally biased region" description="Basic and acidic residues" evidence="13">
    <location>
        <begin position="161"/>
        <end position="179"/>
    </location>
</feature>
<dbReference type="PROSITE" id="PS00028">
    <property type="entry name" value="ZINC_FINGER_C2H2_1"/>
    <property type="match status" value="5"/>
</dbReference>